<reference evidence="1 2" key="1">
    <citation type="submission" date="2017-11" db="EMBL/GenBank/DDBJ databases">
        <title>Complete genome of Rhizobium leguminosarum Norway, an ineffective micro-symbiont.</title>
        <authorList>
            <person name="Hoffrichter A."/>
            <person name="Liang J."/>
            <person name="Brachmann A."/>
            <person name="Marin M."/>
        </authorList>
    </citation>
    <scope>NUCLEOTIDE SEQUENCE [LARGE SCALE GENOMIC DNA]</scope>
    <source>
        <strain evidence="1 2">Norway</strain>
    </source>
</reference>
<protein>
    <submittedName>
        <fullName evidence="1">Uncharacterized protein</fullName>
    </submittedName>
</protein>
<evidence type="ECO:0000313" key="2">
    <source>
        <dbReference type="Proteomes" id="UP000238523"/>
    </source>
</evidence>
<dbReference type="Proteomes" id="UP000238523">
    <property type="component" value="Chromosome"/>
</dbReference>
<accession>A0A2K9Z4N6</accession>
<organism evidence="1 2">
    <name type="scientific">Rhizobium leguminosarum</name>
    <dbReference type="NCBI Taxonomy" id="384"/>
    <lineage>
        <taxon>Bacteria</taxon>
        <taxon>Pseudomonadati</taxon>
        <taxon>Pseudomonadota</taxon>
        <taxon>Alphaproteobacteria</taxon>
        <taxon>Hyphomicrobiales</taxon>
        <taxon>Rhizobiaceae</taxon>
        <taxon>Rhizobium/Agrobacterium group</taxon>
        <taxon>Rhizobium</taxon>
    </lineage>
</organism>
<dbReference type="EMBL" id="CP025012">
    <property type="protein sequence ID" value="AUW43202.1"/>
    <property type="molecule type" value="Genomic_DNA"/>
</dbReference>
<gene>
    <name evidence="1" type="ORF">CUJ84_Chr002854</name>
</gene>
<proteinExistence type="predicted"/>
<evidence type="ECO:0000313" key="1">
    <source>
        <dbReference type="EMBL" id="AUW43202.1"/>
    </source>
</evidence>
<name>A0A2K9Z4N6_RHILE</name>
<dbReference type="AlphaFoldDB" id="A0A2K9Z4N6"/>
<sequence length="65" mass="7497">MCGDDVTDAAGDWLVRAKLASIQNRVTFQDAELFDQRPISFDLVVHPIRTKNQSLWRHLVFQIGR</sequence>